<feature type="signal peptide" evidence="10">
    <location>
        <begin position="1"/>
        <end position="22"/>
    </location>
</feature>
<gene>
    <name evidence="11" type="ORF">DH2020_043006</name>
</gene>
<name>A0ABR0UKU5_REHGL</name>
<feature type="active site" evidence="8">
    <location>
        <position position="237"/>
    </location>
</feature>
<evidence type="ECO:0000256" key="7">
    <source>
        <dbReference type="ARBA" id="ARBA00023316"/>
    </source>
</evidence>
<dbReference type="Pfam" id="PF00295">
    <property type="entry name" value="Glyco_hydro_28"/>
    <property type="match status" value="1"/>
</dbReference>
<keyword evidence="12" id="KW-1185">Reference proteome</keyword>
<protein>
    <recommendedName>
        <fullName evidence="13">Polygalacturonase</fullName>
    </recommendedName>
</protein>
<evidence type="ECO:0000256" key="1">
    <source>
        <dbReference type="ARBA" id="ARBA00004191"/>
    </source>
</evidence>
<dbReference type="SUPFAM" id="SSF51126">
    <property type="entry name" value="Pectin lyase-like"/>
    <property type="match status" value="1"/>
</dbReference>
<comment type="subcellular location">
    <subcellularLocation>
        <location evidence="1">Secreted</location>
        <location evidence="1">Cell wall</location>
    </subcellularLocation>
</comment>
<keyword evidence="7" id="KW-0961">Cell wall biogenesis/degradation</keyword>
<evidence type="ECO:0008006" key="13">
    <source>
        <dbReference type="Google" id="ProtNLM"/>
    </source>
</evidence>
<comment type="similarity">
    <text evidence="2 9">Belongs to the glycosyl hydrolase 28 family.</text>
</comment>
<evidence type="ECO:0000256" key="10">
    <source>
        <dbReference type="SAM" id="SignalP"/>
    </source>
</evidence>
<proteinExistence type="inferred from homology"/>
<evidence type="ECO:0000256" key="8">
    <source>
        <dbReference type="PROSITE-ProRule" id="PRU10052"/>
    </source>
</evidence>
<dbReference type="InterPro" id="IPR011050">
    <property type="entry name" value="Pectin_lyase_fold/virulence"/>
</dbReference>
<evidence type="ECO:0000256" key="5">
    <source>
        <dbReference type="ARBA" id="ARBA00022801"/>
    </source>
</evidence>
<dbReference type="InterPro" id="IPR012334">
    <property type="entry name" value="Pectin_lyas_fold"/>
</dbReference>
<keyword evidence="10" id="KW-0732">Signal</keyword>
<evidence type="ECO:0000256" key="9">
    <source>
        <dbReference type="RuleBase" id="RU361169"/>
    </source>
</evidence>
<keyword evidence="3" id="KW-0134">Cell wall</keyword>
<accession>A0ABR0UKU5</accession>
<evidence type="ECO:0000256" key="2">
    <source>
        <dbReference type="ARBA" id="ARBA00008834"/>
    </source>
</evidence>
<keyword evidence="4" id="KW-0964">Secreted</keyword>
<evidence type="ECO:0000313" key="12">
    <source>
        <dbReference type="Proteomes" id="UP001318860"/>
    </source>
</evidence>
<sequence>MGSDLLTFFVLFILSLSIVTKSDDDTIFNVVDYGAVGNGQIDDTNAFVKAWQETCASSSSSPVMKVPSDKTFLIRPLQFRGPCNSNSLTVEINGNLVAHSDPWKWECEDDGCQKWIYFHRVDGLKLRGHGTIDGRGQNWWNKQVLEISNANNVYLEGLKFKDSPRMHVVLNGLTSISVENITIDAPEKSPNTDGIHVSGCTNAVIDRSQIRTGDDCISIVDGSSFVKISNIICGPGHGISIGSLGKNGAYDKVEYVRVSDVVFTGATNGARIKTWQESAVQITNVTYRQFLGTSRGKTAVKLNCSKTKRAKISSFMTYTLSRWTTGTRRMSAAMYEGESKEMRFLKCYALNKM</sequence>
<reference evidence="11 12" key="1">
    <citation type="journal article" date="2021" name="Comput. Struct. Biotechnol. J.">
        <title>De novo genome assembly of the potent medicinal plant Rehmannia glutinosa using nanopore technology.</title>
        <authorList>
            <person name="Ma L."/>
            <person name="Dong C."/>
            <person name="Song C."/>
            <person name="Wang X."/>
            <person name="Zheng X."/>
            <person name="Niu Y."/>
            <person name="Chen S."/>
            <person name="Feng W."/>
        </authorList>
    </citation>
    <scope>NUCLEOTIDE SEQUENCE [LARGE SCALE GENOMIC DNA]</scope>
    <source>
        <strain evidence="11">DH-2019</strain>
    </source>
</reference>
<dbReference type="PROSITE" id="PS00502">
    <property type="entry name" value="POLYGALACTURONASE"/>
    <property type="match status" value="1"/>
</dbReference>
<dbReference type="Gene3D" id="2.160.20.10">
    <property type="entry name" value="Single-stranded right-handed beta-helix, Pectin lyase-like"/>
    <property type="match status" value="1"/>
</dbReference>
<evidence type="ECO:0000256" key="3">
    <source>
        <dbReference type="ARBA" id="ARBA00022512"/>
    </source>
</evidence>
<dbReference type="PANTHER" id="PTHR31375">
    <property type="match status" value="1"/>
</dbReference>
<dbReference type="InterPro" id="IPR000743">
    <property type="entry name" value="Glyco_hydro_28"/>
</dbReference>
<feature type="chain" id="PRO_5046499127" description="Polygalacturonase" evidence="10">
    <location>
        <begin position="23"/>
        <end position="353"/>
    </location>
</feature>
<comment type="caution">
    <text evidence="11">The sequence shown here is derived from an EMBL/GenBank/DDBJ whole genome shotgun (WGS) entry which is preliminary data.</text>
</comment>
<keyword evidence="5 9" id="KW-0378">Hydrolase</keyword>
<dbReference type="Proteomes" id="UP001318860">
    <property type="component" value="Unassembled WGS sequence"/>
</dbReference>
<evidence type="ECO:0000256" key="4">
    <source>
        <dbReference type="ARBA" id="ARBA00022525"/>
    </source>
</evidence>
<evidence type="ECO:0000256" key="6">
    <source>
        <dbReference type="ARBA" id="ARBA00023295"/>
    </source>
</evidence>
<dbReference type="EMBL" id="JABTTQ020002587">
    <property type="protein sequence ID" value="KAK6123249.1"/>
    <property type="molecule type" value="Genomic_DNA"/>
</dbReference>
<keyword evidence="6 9" id="KW-0326">Glycosidase</keyword>
<evidence type="ECO:0000313" key="11">
    <source>
        <dbReference type="EMBL" id="KAK6123249.1"/>
    </source>
</evidence>
<organism evidence="11 12">
    <name type="scientific">Rehmannia glutinosa</name>
    <name type="common">Chinese foxglove</name>
    <dbReference type="NCBI Taxonomy" id="99300"/>
    <lineage>
        <taxon>Eukaryota</taxon>
        <taxon>Viridiplantae</taxon>
        <taxon>Streptophyta</taxon>
        <taxon>Embryophyta</taxon>
        <taxon>Tracheophyta</taxon>
        <taxon>Spermatophyta</taxon>
        <taxon>Magnoliopsida</taxon>
        <taxon>eudicotyledons</taxon>
        <taxon>Gunneridae</taxon>
        <taxon>Pentapetalae</taxon>
        <taxon>asterids</taxon>
        <taxon>lamiids</taxon>
        <taxon>Lamiales</taxon>
        <taxon>Orobanchaceae</taxon>
        <taxon>Rehmannieae</taxon>
        <taxon>Rehmannia</taxon>
    </lineage>
</organism>
<dbReference type="SMART" id="SM00710">
    <property type="entry name" value="PbH1"/>
    <property type="match status" value="4"/>
</dbReference>
<dbReference type="InterPro" id="IPR006626">
    <property type="entry name" value="PbH1"/>
</dbReference>